<dbReference type="AlphaFoldDB" id="I1HER0"/>
<feature type="region of interest" description="Disordered" evidence="1">
    <location>
        <begin position="206"/>
        <end position="232"/>
    </location>
</feature>
<dbReference type="eggNOG" id="ENOG502R3NJ">
    <property type="taxonomic scope" value="Eukaryota"/>
</dbReference>
<evidence type="ECO:0000313" key="2">
    <source>
        <dbReference type="EMBL" id="KQK04031.1"/>
    </source>
</evidence>
<sequence length="232" mass="26339">MARSSRIEDRLIKSIVVVGETRSNDYCIGFVAWEKDSDATFVVTQSSFIDGKRDRLKICFFDKVDLPAWVERIEGRFCMLRTEHHRFCKRVQWAEDRINSLSEAIIFLPSSPSTLSSIHIPVTLESAESYHSCPTDFVDGSDNLFLVACPYTEKTFEGYNRLIAAPIFDLDERSLGMGIFDCRRGNGAEMKVCLWARGVMALINRLIPPPPPPKAKRKGAEDGSKDKKKRKK</sequence>
<evidence type="ECO:0000313" key="3">
    <source>
        <dbReference type="EnsemblPlants" id="KQK04031"/>
    </source>
</evidence>
<dbReference type="HOGENOM" id="CLU_100387_0_0_1"/>
<gene>
    <name evidence="2" type="ORF">BRADI_2g11280v3</name>
</gene>
<reference evidence="3" key="3">
    <citation type="submission" date="2018-08" db="UniProtKB">
        <authorList>
            <consortium name="EnsemblPlants"/>
        </authorList>
    </citation>
    <scope>IDENTIFICATION</scope>
    <source>
        <strain evidence="3">cv. Bd21</strain>
    </source>
</reference>
<keyword evidence="4" id="KW-1185">Reference proteome</keyword>
<reference evidence="2" key="2">
    <citation type="submission" date="2017-06" db="EMBL/GenBank/DDBJ databases">
        <title>WGS assembly of Brachypodium distachyon.</title>
        <authorList>
            <consortium name="The International Brachypodium Initiative"/>
            <person name="Lucas S."/>
            <person name="Harmon-Smith M."/>
            <person name="Lail K."/>
            <person name="Tice H."/>
            <person name="Grimwood J."/>
            <person name="Bruce D."/>
            <person name="Barry K."/>
            <person name="Shu S."/>
            <person name="Lindquist E."/>
            <person name="Wang M."/>
            <person name="Pitluck S."/>
            <person name="Vogel J.P."/>
            <person name="Garvin D.F."/>
            <person name="Mockler T.C."/>
            <person name="Schmutz J."/>
            <person name="Rokhsar D."/>
            <person name="Bevan M.W."/>
        </authorList>
    </citation>
    <scope>NUCLEOTIDE SEQUENCE</scope>
    <source>
        <strain evidence="2">Bd21</strain>
    </source>
</reference>
<organism evidence="3">
    <name type="scientific">Brachypodium distachyon</name>
    <name type="common">Purple false brome</name>
    <name type="synonym">Trachynia distachya</name>
    <dbReference type="NCBI Taxonomy" id="15368"/>
    <lineage>
        <taxon>Eukaryota</taxon>
        <taxon>Viridiplantae</taxon>
        <taxon>Streptophyta</taxon>
        <taxon>Embryophyta</taxon>
        <taxon>Tracheophyta</taxon>
        <taxon>Spermatophyta</taxon>
        <taxon>Magnoliopsida</taxon>
        <taxon>Liliopsida</taxon>
        <taxon>Poales</taxon>
        <taxon>Poaceae</taxon>
        <taxon>BOP clade</taxon>
        <taxon>Pooideae</taxon>
        <taxon>Stipodae</taxon>
        <taxon>Brachypodieae</taxon>
        <taxon>Brachypodium</taxon>
    </lineage>
</organism>
<dbReference type="Gramene" id="KQK04031">
    <property type="protein sequence ID" value="KQK04031"/>
    <property type="gene ID" value="BRADI_2g11280v3"/>
</dbReference>
<protein>
    <submittedName>
        <fullName evidence="2 3">Uncharacterized protein</fullName>
    </submittedName>
</protein>
<evidence type="ECO:0000313" key="4">
    <source>
        <dbReference type="Proteomes" id="UP000008810"/>
    </source>
</evidence>
<dbReference type="EnsemblPlants" id="KQK04031">
    <property type="protein sequence ID" value="KQK04031"/>
    <property type="gene ID" value="BRADI_2g11280v3"/>
</dbReference>
<reference evidence="2 3" key="1">
    <citation type="journal article" date="2010" name="Nature">
        <title>Genome sequencing and analysis of the model grass Brachypodium distachyon.</title>
        <authorList>
            <consortium name="International Brachypodium Initiative"/>
        </authorList>
    </citation>
    <scope>NUCLEOTIDE SEQUENCE [LARGE SCALE GENOMIC DNA]</scope>
    <source>
        <strain evidence="2 3">Bd21</strain>
    </source>
</reference>
<dbReference type="OrthoDB" id="692613at2759"/>
<dbReference type="EMBL" id="CM000881">
    <property type="protein sequence ID" value="KQK04031.1"/>
    <property type="molecule type" value="Genomic_DNA"/>
</dbReference>
<accession>I1HER0</accession>
<name>I1HER0_BRADI</name>
<evidence type="ECO:0000256" key="1">
    <source>
        <dbReference type="SAM" id="MobiDB-lite"/>
    </source>
</evidence>
<dbReference type="Proteomes" id="UP000008810">
    <property type="component" value="Chromosome 2"/>
</dbReference>
<proteinExistence type="predicted"/>
<dbReference type="OMA" id="WAEDRIN"/>
<dbReference type="InParanoid" id="I1HER0"/>